<keyword evidence="2" id="KW-1185">Reference proteome</keyword>
<dbReference type="EMBL" id="SIHJ01000001">
    <property type="protein sequence ID" value="TWT35171.1"/>
    <property type="molecule type" value="Genomic_DNA"/>
</dbReference>
<sequence length="143" mass="16135">MSSTISDRHTFSHFGGGGEADLDARPEEYKAFAIDDQVRPTNALIDFWLANGDQRAISYNHLYDVAWNRSEGLELTFSDHKVVIRGHGLEGLYRGLKRHRIVYVWEAAKQEAIAASEGQPVVTRIEIQPRTLPTDIRFPSEPA</sequence>
<reference evidence="1 2" key="1">
    <citation type="submission" date="2019-02" db="EMBL/GenBank/DDBJ databases">
        <title>Deep-cultivation of Planctomycetes and their phenomic and genomic characterization uncovers novel biology.</title>
        <authorList>
            <person name="Wiegand S."/>
            <person name="Jogler M."/>
            <person name="Boedeker C."/>
            <person name="Pinto D."/>
            <person name="Vollmers J."/>
            <person name="Rivas-Marin E."/>
            <person name="Kohn T."/>
            <person name="Peeters S.H."/>
            <person name="Heuer A."/>
            <person name="Rast P."/>
            <person name="Oberbeckmann S."/>
            <person name="Bunk B."/>
            <person name="Jeske O."/>
            <person name="Meyerdierks A."/>
            <person name="Storesund J.E."/>
            <person name="Kallscheuer N."/>
            <person name="Luecker S."/>
            <person name="Lage O.M."/>
            <person name="Pohl T."/>
            <person name="Merkel B.J."/>
            <person name="Hornburger P."/>
            <person name="Mueller R.-W."/>
            <person name="Bruemmer F."/>
            <person name="Labrenz M."/>
            <person name="Spormann A.M."/>
            <person name="Op Den Camp H."/>
            <person name="Overmann J."/>
            <person name="Amann R."/>
            <person name="Jetten M.S.M."/>
            <person name="Mascher T."/>
            <person name="Medema M.H."/>
            <person name="Devos D.P."/>
            <person name="Kaster A.-K."/>
            <person name="Ovreas L."/>
            <person name="Rohde M."/>
            <person name="Galperin M.Y."/>
            <person name="Jogler C."/>
        </authorList>
    </citation>
    <scope>NUCLEOTIDE SEQUENCE [LARGE SCALE GENOMIC DNA]</scope>
    <source>
        <strain evidence="1 2">KOR34</strain>
    </source>
</reference>
<protein>
    <submittedName>
        <fullName evidence="1">Uncharacterized protein</fullName>
    </submittedName>
</protein>
<name>A0A5C5VA40_9BACT</name>
<proteinExistence type="predicted"/>
<dbReference type="OrthoDB" id="281003at2"/>
<dbReference type="RefSeq" id="WP_146561140.1">
    <property type="nucleotide sequence ID" value="NZ_SIHJ01000001.1"/>
</dbReference>
<organism evidence="1 2">
    <name type="scientific">Posidoniimonas corsicana</name>
    <dbReference type="NCBI Taxonomy" id="1938618"/>
    <lineage>
        <taxon>Bacteria</taxon>
        <taxon>Pseudomonadati</taxon>
        <taxon>Planctomycetota</taxon>
        <taxon>Planctomycetia</taxon>
        <taxon>Pirellulales</taxon>
        <taxon>Lacipirellulaceae</taxon>
        <taxon>Posidoniimonas</taxon>
    </lineage>
</organism>
<dbReference type="AlphaFoldDB" id="A0A5C5VA40"/>
<accession>A0A5C5VA40</accession>
<gene>
    <name evidence="1" type="ORF">KOR34_00590</name>
</gene>
<dbReference type="Proteomes" id="UP000316714">
    <property type="component" value="Unassembled WGS sequence"/>
</dbReference>
<evidence type="ECO:0000313" key="1">
    <source>
        <dbReference type="EMBL" id="TWT35171.1"/>
    </source>
</evidence>
<evidence type="ECO:0000313" key="2">
    <source>
        <dbReference type="Proteomes" id="UP000316714"/>
    </source>
</evidence>
<comment type="caution">
    <text evidence="1">The sequence shown here is derived from an EMBL/GenBank/DDBJ whole genome shotgun (WGS) entry which is preliminary data.</text>
</comment>